<gene>
    <name evidence="8" type="primary">rpsC</name>
    <name evidence="10" type="ORF">ACD_4C00487G0013</name>
</gene>
<dbReference type="Pfam" id="PF07650">
    <property type="entry name" value="KH_2"/>
    <property type="match status" value="1"/>
</dbReference>
<dbReference type="Gene3D" id="3.30.1140.32">
    <property type="entry name" value="Ribosomal protein S3, C-terminal domain"/>
    <property type="match status" value="1"/>
</dbReference>
<dbReference type="Gene3D" id="3.30.300.20">
    <property type="match status" value="1"/>
</dbReference>
<evidence type="ECO:0000256" key="1">
    <source>
        <dbReference type="ARBA" id="ARBA00010761"/>
    </source>
</evidence>
<dbReference type="NCBIfam" id="TIGR01009">
    <property type="entry name" value="rpsC_bact"/>
    <property type="match status" value="1"/>
</dbReference>
<evidence type="ECO:0000256" key="8">
    <source>
        <dbReference type="HAMAP-Rule" id="MF_01309"/>
    </source>
</evidence>
<evidence type="ECO:0000256" key="2">
    <source>
        <dbReference type="ARBA" id="ARBA00022730"/>
    </source>
</evidence>
<evidence type="ECO:0000256" key="6">
    <source>
        <dbReference type="ARBA" id="ARBA00024998"/>
    </source>
</evidence>
<keyword evidence="3 8" id="KW-0694">RNA-binding</keyword>
<dbReference type="HAMAP" id="MF_01309_B">
    <property type="entry name" value="Ribosomal_uS3_B"/>
    <property type="match status" value="1"/>
</dbReference>
<dbReference type="InterPro" id="IPR036419">
    <property type="entry name" value="Ribosomal_S3_C_sf"/>
</dbReference>
<dbReference type="GO" id="GO:0006412">
    <property type="term" value="P:translation"/>
    <property type="evidence" value="ECO:0007669"/>
    <property type="project" value="UniProtKB-UniRule"/>
</dbReference>
<keyword evidence="2 8" id="KW-0699">rRNA-binding</keyword>
<comment type="subunit">
    <text evidence="8">Part of the 30S ribosomal subunit. Forms a tight complex with proteins S10 and S14.</text>
</comment>
<organism evidence="10">
    <name type="scientific">uncultured bacterium</name>
    <name type="common">gcode 4</name>
    <dbReference type="NCBI Taxonomy" id="1234023"/>
    <lineage>
        <taxon>Bacteria</taxon>
        <taxon>environmental samples</taxon>
    </lineage>
</organism>
<evidence type="ECO:0000256" key="7">
    <source>
        <dbReference type="ARBA" id="ARBA00035257"/>
    </source>
</evidence>
<dbReference type="FunFam" id="3.30.300.20:FF:000001">
    <property type="entry name" value="30S ribosomal protein S3"/>
    <property type="match status" value="1"/>
</dbReference>
<keyword evidence="5 8" id="KW-0687">Ribonucleoprotein</keyword>
<comment type="caution">
    <text evidence="10">The sequence shown here is derived from an EMBL/GenBank/DDBJ whole genome shotgun (WGS) entry which is preliminary data.</text>
</comment>
<dbReference type="InterPro" id="IPR015946">
    <property type="entry name" value="KH_dom-like_a/b"/>
</dbReference>
<dbReference type="SUPFAM" id="SSF54821">
    <property type="entry name" value="Ribosomal protein S3 C-terminal domain"/>
    <property type="match status" value="1"/>
</dbReference>
<dbReference type="SMART" id="SM00322">
    <property type="entry name" value="KH"/>
    <property type="match status" value="1"/>
</dbReference>
<dbReference type="AlphaFoldDB" id="K2FVS3"/>
<dbReference type="InterPro" id="IPR001351">
    <property type="entry name" value="Ribosomal_uS3_C"/>
</dbReference>
<dbReference type="PANTHER" id="PTHR11760:SF19">
    <property type="entry name" value="SMALL RIBOSOMAL SUBUNIT PROTEIN US3C"/>
    <property type="match status" value="1"/>
</dbReference>
<dbReference type="SUPFAM" id="SSF54814">
    <property type="entry name" value="Prokaryotic type KH domain (KH-domain type II)"/>
    <property type="match status" value="1"/>
</dbReference>
<reference evidence="10" key="1">
    <citation type="journal article" date="2012" name="Science">
        <title>Fermentation, hydrogen, and sulfur metabolism in multiple uncultivated bacterial phyla.</title>
        <authorList>
            <person name="Wrighton K.C."/>
            <person name="Thomas B.C."/>
            <person name="Sharon I."/>
            <person name="Miller C.S."/>
            <person name="Castelle C.J."/>
            <person name="VerBerkmoes N.C."/>
            <person name="Wilkins M.J."/>
            <person name="Hettich R.L."/>
            <person name="Lipton M.S."/>
            <person name="Williams K.H."/>
            <person name="Long P.E."/>
            <person name="Banfield J.F."/>
        </authorList>
    </citation>
    <scope>NUCLEOTIDE SEQUENCE [LARGE SCALE GENOMIC DNA]</scope>
</reference>
<dbReference type="GO" id="GO:0003729">
    <property type="term" value="F:mRNA binding"/>
    <property type="evidence" value="ECO:0007669"/>
    <property type="project" value="UniProtKB-UniRule"/>
</dbReference>
<dbReference type="InterPro" id="IPR009019">
    <property type="entry name" value="KH_sf_prok-type"/>
</dbReference>
<feature type="domain" description="KH type-2" evidence="9">
    <location>
        <begin position="39"/>
        <end position="107"/>
    </location>
</feature>
<protein>
    <recommendedName>
        <fullName evidence="7 8">Small ribosomal subunit protein uS3</fullName>
    </recommendedName>
</protein>
<dbReference type="InterPro" id="IPR005704">
    <property type="entry name" value="Ribosomal_uS3_bac-typ"/>
</dbReference>
<evidence type="ECO:0000256" key="5">
    <source>
        <dbReference type="ARBA" id="ARBA00023274"/>
    </source>
</evidence>
<comment type="similarity">
    <text evidence="1 8">Belongs to the universal ribosomal protein uS3 family.</text>
</comment>
<dbReference type="PANTHER" id="PTHR11760">
    <property type="entry name" value="30S/40S RIBOSOMAL PROTEIN S3"/>
    <property type="match status" value="1"/>
</dbReference>
<evidence type="ECO:0000256" key="3">
    <source>
        <dbReference type="ARBA" id="ARBA00022884"/>
    </source>
</evidence>
<name>K2FVS3_9BACT</name>
<keyword evidence="4 8" id="KW-0689">Ribosomal protein</keyword>
<evidence type="ECO:0000313" key="10">
    <source>
        <dbReference type="EMBL" id="EKE25957.1"/>
    </source>
</evidence>
<dbReference type="GO" id="GO:0003735">
    <property type="term" value="F:structural constituent of ribosome"/>
    <property type="evidence" value="ECO:0007669"/>
    <property type="project" value="InterPro"/>
</dbReference>
<dbReference type="GO" id="GO:0019843">
    <property type="term" value="F:rRNA binding"/>
    <property type="evidence" value="ECO:0007669"/>
    <property type="project" value="UniProtKB-UniRule"/>
</dbReference>
<evidence type="ECO:0000259" key="9">
    <source>
        <dbReference type="PROSITE" id="PS50823"/>
    </source>
</evidence>
<dbReference type="InterPro" id="IPR057258">
    <property type="entry name" value="Ribosomal_uS3"/>
</dbReference>
<evidence type="ECO:0000256" key="4">
    <source>
        <dbReference type="ARBA" id="ARBA00022980"/>
    </source>
</evidence>
<dbReference type="PROSITE" id="PS50823">
    <property type="entry name" value="KH_TYPE_2"/>
    <property type="match status" value="1"/>
</dbReference>
<dbReference type="EMBL" id="AMFJ01001003">
    <property type="protein sequence ID" value="EKE25957.1"/>
    <property type="molecule type" value="Genomic_DNA"/>
</dbReference>
<proteinExistence type="inferred from homology"/>
<sequence>MWRKVSPMAFRIWYIKTWKTSGYFDKKIYANKVSSDVELRTFVQKTLAWIPVWNIFINYTNDNINVVIYTSKLALVLGKNGENIEKLESDLVKKFNSKFTIDVKEIKKPELSAATVADMIARQIEKKLPYRRVIKNVISKTIEKGWLGIKVIASGRLNWVEIARTETYKEWNIPTQTIRADIDYVTERANTIYGVIWLKVWIYKWDIFKNKK</sequence>
<dbReference type="InterPro" id="IPR004044">
    <property type="entry name" value="KH_dom_type_2"/>
</dbReference>
<dbReference type="InterPro" id="IPR004087">
    <property type="entry name" value="KH_dom"/>
</dbReference>
<comment type="function">
    <text evidence="6 8">Binds the lower part of the 30S subunit head. Binds mRNA in the 70S ribosome, positioning it for translation.</text>
</comment>
<dbReference type="Pfam" id="PF00189">
    <property type="entry name" value="Ribosomal_S3_C"/>
    <property type="match status" value="1"/>
</dbReference>
<accession>K2FVS3</accession>
<dbReference type="GO" id="GO:0022627">
    <property type="term" value="C:cytosolic small ribosomal subunit"/>
    <property type="evidence" value="ECO:0007669"/>
    <property type="project" value="TreeGrafter"/>
</dbReference>
<dbReference type="CDD" id="cd02412">
    <property type="entry name" value="KH-II_30S_S3"/>
    <property type="match status" value="1"/>
</dbReference>